<feature type="signal peptide" evidence="1">
    <location>
        <begin position="1"/>
        <end position="22"/>
    </location>
</feature>
<dbReference type="EMBL" id="SGVY01000010">
    <property type="protein sequence ID" value="TFH82830.1"/>
    <property type="molecule type" value="Genomic_DNA"/>
</dbReference>
<comment type="caution">
    <text evidence="2">The sequence shown here is derived from an EMBL/GenBank/DDBJ whole genome shotgun (WGS) entry which is preliminary data.</text>
</comment>
<dbReference type="Proteomes" id="UP000297872">
    <property type="component" value="Unassembled WGS sequence"/>
</dbReference>
<reference evidence="2 3" key="1">
    <citation type="submission" date="2019-02" db="EMBL/GenBank/DDBJ databases">
        <title>Draft Genome Sequence of the Prevotella sp. BCRC 81118, Isolated from Human Feces.</title>
        <authorList>
            <person name="Huang C.-H."/>
        </authorList>
    </citation>
    <scope>NUCLEOTIDE SEQUENCE [LARGE SCALE GENOMIC DNA]</scope>
    <source>
        <strain evidence="2 3">BCRC 81118</strain>
    </source>
</reference>
<evidence type="ECO:0000313" key="2">
    <source>
        <dbReference type="EMBL" id="TFH82830.1"/>
    </source>
</evidence>
<organism evidence="2 3">
    <name type="scientific">Segatella hominis</name>
    <dbReference type="NCBI Taxonomy" id="2518605"/>
    <lineage>
        <taxon>Bacteria</taxon>
        <taxon>Pseudomonadati</taxon>
        <taxon>Bacteroidota</taxon>
        <taxon>Bacteroidia</taxon>
        <taxon>Bacteroidales</taxon>
        <taxon>Prevotellaceae</taxon>
        <taxon>Segatella</taxon>
    </lineage>
</organism>
<protein>
    <submittedName>
        <fullName evidence="2">Uncharacterized protein</fullName>
    </submittedName>
</protein>
<proteinExistence type="predicted"/>
<dbReference type="AlphaFoldDB" id="A0A4Y8VQQ7"/>
<keyword evidence="1" id="KW-0732">Signal</keyword>
<name>A0A4Y8VQQ7_9BACT</name>
<sequence>MKKVKKYFILFLLLASSTCLRAGEKAYLHLDNSAYFLGDTLRLSAYVMDTDSKRLTEKSEVLYVDLLAPEGYVIESRTYPLVNGRCAGDIYLRPLLLSGLLEIRAYTRYMQNDGQTNYYSQVVPVYEQVRNGQYQTLVFQSRKLRNVQKVKNDRGRKPLPWKSNYLPTSTTCKPLVFEASYDSASMQPFQVTTVKVKGTPNAHLTLSIIDADNYISINHENITDFVNGNISSVGENGKYFYKPEQELMVYGKTGEVIQKRVGQNSFRAIPYCQFDYKIMGALEGNQGIDIASDSLGYFGIPIGKFVGNHFLLLKYKQVPQYGRDMFQINYDLDPPCKIYTKKEKQLCRSVLFGGKCVSVKTQKGKDKLQDVFNIDVLKETDRIFNNFSYWEPINRLDDLNHIDNDLLMQNDALVSYFLSDRNNYQYNLKTSRAIDLHGSYSGDTIVPETKDIDVAMDIRKYSEIVLRTDKAIRSHYDFSNGKLHDCYVPAYGAQVHGFSPGAGSIQANDIEKGKPSLISCMVPDMNHEWDNYLRYNRIPGYRYLKVSGFSSLLPYRLPNYSKSHPEHDYRRTLYWNPDLQLDENGEATIQFYNNGTCKKLRISGEGVSDDGRAIIVRE</sequence>
<accession>A0A4Y8VQQ7</accession>
<evidence type="ECO:0000313" key="3">
    <source>
        <dbReference type="Proteomes" id="UP000297872"/>
    </source>
</evidence>
<feature type="chain" id="PRO_5021319817" evidence="1">
    <location>
        <begin position="23"/>
        <end position="618"/>
    </location>
</feature>
<keyword evidence="3" id="KW-1185">Reference proteome</keyword>
<evidence type="ECO:0000256" key="1">
    <source>
        <dbReference type="SAM" id="SignalP"/>
    </source>
</evidence>
<gene>
    <name evidence="2" type="ORF">EXN75_05715</name>
</gene>